<reference evidence="4 5" key="1">
    <citation type="journal article" date="2019" name="Commun. Biol.">
        <title>The bagworm genome reveals a unique fibroin gene that provides high tensile strength.</title>
        <authorList>
            <person name="Kono N."/>
            <person name="Nakamura H."/>
            <person name="Ohtoshi R."/>
            <person name="Tomita M."/>
            <person name="Numata K."/>
            <person name="Arakawa K."/>
        </authorList>
    </citation>
    <scope>NUCLEOTIDE SEQUENCE [LARGE SCALE GENOMIC DNA]</scope>
</reference>
<dbReference type="EMBL" id="BGZK01001399">
    <property type="protein sequence ID" value="GBP79070.1"/>
    <property type="molecule type" value="Genomic_DNA"/>
</dbReference>
<evidence type="ECO:0000313" key="4">
    <source>
        <dbReference type="EMBL" id="GBP79070.1"/>
    </source>
</evidence>
<comment type="subcellular location">
    <subcellularLocation>
        <location evidence="1">Nucleus</location>
    </subcellularLocation>
</comment>
<sequence>MDELEMRNSEVVDNNEGENEFLFETDHLALRSNKEYCDLLKYIITLEAQRTRSLQDIEELAEAKNKALENPIQFVENLQAGNIKFPCRQTIAEPPSIDWNSFGIDIHEFMENKDSKTVSETEGTKVRGRIFTESKPETFNQLWSCQEQKRLEELLEIYPEEPIIANRYKKIAQALGTRTPVQVMSRVQKYFAKLAKAGLPIPGRAPKRMLREKVRSNILYKKSTFFPQLYVPVKMEDSFNTNDIQEPTSSTEQKSGKNAMIELLKMAREQRILDEKHPVWQTQTMCVGCHKVGFPGARWTDNAGTDYCTDCFVRLLPTEKLIPIRTPIE</sequence>
<dbReference type="STRING" id="151549.A0A4C1YV16"/>
<feature type="domain" description="HTH myb-type" evidence="3">
    <location>
        <begin position="143"/>
        <end position="195"/>
    </location>
</feature>
<dbReference type="CDD" id="cd00167">
    <property type="entry name" value="SANT"/>
    <property type="match status" value="1"/>
</dbReference>
<dbReference type="InterPro" id="IPR037830">
    <property type="entry name" value="ZZZ3"/>
</dbReference>
<name>A0A4C1YV16_EUMVA</name>
<dbReference type="Pfam" id="PF00249">
    <property type="entry name" value="Myb_DNA-binding"/>
    <property type="match status" value="1"/>
</dbReference>
<evidence type="ECO:0000259" key="3">
    <source>
        <dbReference type="PROSITE" id="PS51294"/>
    </source>
</evidence>
<dbReference type="PANTHER" id="PTHR22705">
    <property type="entry name" value="ZINC FINGER, ZZ DOMAIN CONTAINING 3"/>
    <property type="match status" value="1"/>
</dbReference>
<evidence type="ECO:0000259" key="2">
    <source>
        <dbReference type="PROSITE" id="PS50090"/>
    </source>
</evidence>
<protein>
    <submittedName>
        <fullName evidence="4">ZZ-type zinc finger-containing protein 3</fullName>
    </submittedName>
</protein>
<dbReference type="PROSITE" id="PS51294">
    <property type="entry name" value="HTH_MYB"/>
    <property type="match status" value="1"/>
</dbReference>
<dbReference type="PANTHER" id="PTHR22705:SF0">
    <property type="entry name" value="ZZ-TYPE ZINC FINGER-CONTAINING PROTEIN 3"/>
    <property type="match status" value="1"/>
</dbReference>
<evidence type="ECO:0000256" key="1">
    <source>
        <dbReference type="ARBA" id="ARBA00004123"/>
    </source>
</evidence>
<dbReference type="InterPro" id="IPR017930">
    <property type="entry name" value="Myb_dom"/>
</dbReference>
<comment type="caution">
    <text evidence="4">The sequence shown here is derived from an EMBL/GenBank/DDBJ whole genome shotgun (WGS) entry which is preliminary data.</text>
</comment>
<dbReference type="PROSITE" id="PS50090">
    <property type="entry name" value="MYB_LIKE"/>
    <property type="match status" value="1"/>
</dbReference>
<organism evidence="4 5">
    <name type="scientific">Eumeta variegata</name>
    <name type="common">Bagworm moth</name>
    <name type="synonym">Eumeta japonica</name>
    <dbReference type="NCBI Taxonomy" id="151549"/>
    <lineage>
        <taxon>Eukaryota</taxon>
        <taxon>Metazoa</taxon>
        <taxon>Ecdysozoa</taxon>
        <taxon>Arthropoda</taxon>
        <taxon>Hexapoda</taxon>
        <taxon>Insecta</taxon>
        <taxon>Pterygota</taxon>
        <taxon>Neoptera</taxon>
        <taxon>Endopterygota</taxon>
        <taxon>Lepidoptera</taxon>
        <taxon>Glossata</taxon>
        <taxon>Ditrysia</taxon>
        <taxon>Tineoidea</taxon>
        <taxon>Psychidae</taxon>
        <taxon>Oiketicinae</taxon>
        <taxon>Eumeta</taxon>
    </lineage>
</organism>
<evidence type="ECO:0000313" key="5">
    <source>
        <dbReference type="Proteomes" id="UP000299102"/>
    </source>
</evidence>
<dbReference type="InterPro" id="IPR001005">
    <property type="entry name" value="SANT/Myb"/>
</dbReference>
<dbReference type="Gene3D" id="1.10.10.60">
    <property type="entry name" value="Homeodomain-like"/>
    <property type="match status" value="1"/>
</dbReference>
<gene>
    <name evidence="4" type="primary">Zzz3</name>
    <name evidence="4" type="ORF">EVAR_58738_1</name>
</gene>
<dbReference type="SMART" id="SM00717">
    <property type="entry name" value="SANT"/>
    <property type="match status" value="1"/>
</dbReference>
<dbReference type="SUPFAM" id="SSF46689">
    <property type="entry name" value="Homeodomain-like"/>
    <property type="match status" value="1"/>
</dbReference>
<dbReference type="Proteomes" id="UP000299102">
    <property type="component" value="Unassembled WGS sequence"/>
</dbReference>
<feature type="domain" description="Myb-like" evidence="2">
    <location>
        <begin position="135"/>
        <end position="191"/>
    </location>
</feature>
<dbReference type="InterPro" id="IPR009057">
    <property type="entry name" value="Homeodomain-like_sf"/>
</dbReference>
<keyword evidence="5" id="KW-1185">Reference proteome</keyword>
<dbReference type="AlphaFoldDB" id="A0A4C1YV16"/>
<dbReference type="GO" id="GO:0005634">
    <property type="term" value="C:nucleus"/>
    <property type="evidence" value="ECO:0007669"/>
    <property type="project" value="UniProtKB-SubCell"/>
</dbReference>
<accession>A0A4C1YV16</accession>
<proteinExistence type="predicted"/>
<dbReference type="OrthoDB" id="20473at2759"/>